<proteinExistence type="predicted"/>
<evidence type="ECO:0000313" key="3">
    <source>
        <dbReference type="EMBL" id="MBV3393343.1"/>
    </source>
</evidence>
<protein>
    <recommendedName>
        <fullName evidence="1">Apea-like HEPN domain-containing protein</fullName>
    </recommendedName>
</protein>
<comment type="caution">
    <text evidence="2">The sequence shown here is derived from an EMBL/GenBank/DDBJ whole genome shotgun (WGS) entry which is preliminary data.</text>
</comment>
<dbReference type="Proteomes" id="UP001196408">
    <property type="component" value="Unassembled WGS sequence"/>
</dbReference>
<dbReference type="AlphaFoldDB" id="A0AAW4MR71"/>
<dbReference type="EMBL" id="JAHOEF010000029">
    <property type="protein sequence ID" value="MBV3382731.1"/>
    <property type="molecule type" value="Genomic_DNA"/>
</dbReference>
<evidence type="ECO:0000313" key="4">
    <source>
        <dbReference type="Proteomes" id="UP001196408"/>
    </source>
</evidence>
<sequence>MLKHGIEIQQRLAKGILGGPFRCDFSITLNSVLYEISIEQMVIRKTIISTNESVELDDLIAVFNKLDMLIMLGEGQFIPIEKAWIIKNGKSVESKELDSKIAMRLNLFNSCDFTIGNHSKFLSFDQYIDDNVFLKWIKMLEELDIVHPMVLYSMADTGMPIDCKTAFIIESFESLTDLIEKYNKSFIRPYVHKWESALKKYLCAIIELYGKDIFCKEDKANVERFAQILVNSRNRMAHIKSKQGRYYLNGSESILYAVKLSFLYRHILLTLLEVDYNFYKSQITKLVNDWDNWNGILEEFLKKF</sequence>
<reference evidence="2 5" key="1">
    <citation type="submission" date="2021-06" db="EMBL/GenBank/DDBJ databases">
        <title>Collection of gut derived symbiotic bacterial strains cultured from healthy donors.</title>
        <authorList>
            <person name="Lin H."/>
            <person name="Littmann E."/>
            <person name="Pamer E.G."/>
        </authorList>
    </citation>
    <scope>NUCLEOTIDE SEQUENCE</scope>
    <source>
        <strain evidence="3 5">MSK.21.70</strain>
        <strain evidence="2">MSK.21.82</strain>
    </source>
</reference>
<dbReference type="RefSeq" id="WP_217747575.1">
    <property type="nucleotide sequence ID" value="NZ_JAHOEB010000056.1"/>
</dbReference>
<evidence type="ECO:0000313" key="2">
    <source>
        <dbReference type="EMBL" id="MBV3382731.1"/>
    </source>
</evidence>
<feature type="domain" description="Apea-like HEPN" evidence="1">
    <location>
        <begin position="179"/>
        <end position="276"/>
    </location>
</feature>
<name>A0AAW4MR71_9FIRM</name>
<evidence type="ECO:0000259" key="1">
    <source>
        <dbReference type="Pfam" id="PF18739"/>
    </source>
</evidence>
<gene>
    <name evidence="2" type="ORF">KSV97_05775</name>
    <name evidence="3" type="ORF">KSW06_08790</name>
</gene>
<dbReference type="InterPro" id="IPR041229">
    <property type="entry name" value="HEPN_Apea"/>
</dbReference>
<keyword evidence="5" id="KW-1185">Reference proteome</keyword>
<dbReference type="EMBL" id="JAHOEL010000064">
    <property type="protein sequence ID" value="MBV3393343.1"/>
    <property type="molecule type" value="Genomic_DNA"/>
</dbReference>
<organism evidence="2 4">
    <name type="scientific">Catenibacterium mitsuokai</name>
    <dbReference type="NCBI Taxonomy" id="100886"/>
    <lineage>
        <taxon>Bacteria</taxon>
        <taxon>Bacillati</taxon>
        <taxon>Bacillota</taxon>
        <taxon>Erysipelotrichia</taxon>
        <taxon>Erysipelotrichales</taxon>
        <taxon>Coprobacillaceae</taxon>
        <taxon>Catenibacterium</taxon>
    </lineage>
</organism>
<dbReference type="Pfam" id="PF18739">
    <property type="entry name" value="HEPN_Apea"/>
    <property type="match status" value="1"/>
</dbReference>
<accession>A0AAW4MR71</accession>
<evidence type="ECO:0000313" key="5">
    <source>
        <dbReference type="Proteomes" id="UP001197492"/>
    </source>
</evidence>
<dbReference type="Proteomes" id="UP001197492">
    <property type="component" value="Unassembled WGS sequence"/>
</dbReference>